<dbReference type="HOGENOM" id="CLU_1503613_0_0_1"/>
<evidence type="ECO:0000256" key="1">
    <source>
        <dbReference type="SAM" id="Phobius"/>
    </source>
</evidence>
<dbReference type="AlphaFoldDB" id="A0A0D0CKN9"/>
<keyword evidence="1" id="KW-0472">Membrane</keyword>
<keyword evidence="3" id="KW-1185">Reference proteome</keyword>
<accession>A0A0D0CKN9</accession>
<feature type="transmembrane region" description="Helical" evidence="1">
    <location>
        <begin position="12"/>
        <end position="32"/>
    </location>
</feature>
<dbReference type="OrthoDB" id="3341843at2759"/>
<reference evidence="2 3" key="1">
    <citation type="submission" date="2014-04" db="EMBL/GenBank/DDBJ databases">
        <title>Evolutionary Origins and Diversification of the Mycorrhizal Mutualists.</title>
        <authorList>
            <consortium name="DOE Joint Genome Institute"/>
            <consortium name="Mycorrhizal Genomics Consortium"/>
            <person name="Kohler A."/>
            <person name="Kuo A."/>
            <person name="Nagy L.G."/>
            <person name="Floudas D."/>
            <person name="Copeland A."/>
            <person name="Barry K.W."/>
            <person name="Cichocki N."/>
            <person name="Veneault-Fourrey C."/>
            <person name="LaButti K."/>
            <person name="Lindquist E.A."/>
            <person name="Lipzen A."/>
            <person name="Lundell T."/>
            <person name="Morin E."/>
            <person name="Murat C."/>
            <person name="Riley R."/>
            <person name="Ohm R."/>
            <person name="Sun H."/>
            <person name="Tunlid A."/>
            <person name="Henrissat B."/>
            <person name="Grigoriev I.V."/>
            <person name="Hibbett D.S."/>
            <person name="Martin F."/>
        </authorList>
    </citation>
    <scope>NUCLEOTIDE SEQUENCE [LARGE SCALE GENOMIC DNA]</scope>
    <source>
        <strain evidence="2 3">FD-317 M1</strain>
    </source>
</reference>
<feature type="transmembrane region" description="Helical" evidence="1">
    <location>
        <begin position="94"/>
        <end position="115"/>
    </location>
</feature>
<proteinExistence type="predicted"/>
<gene>
    <name evidence="2" type="ORF">GYMLUDRAFT_835366</name>
</gene>
<name>A0A0D0CKN9_9AGAR</name>
<dbReference type="Proteomes" id="UP000053593">
    <property type="component" value="Unassembled WGS sequence"/>
</dbReference>
<evidence type="ECO:0000313" key="3">
    <source>
        <dbReference type="Proteomes" id="UP000053593"/>
    </source>
</evidence>
<sequence>MDMGSHAQALRMNLFFQSTSLPLSIGTLLYFVNRYLPAIDTVLMNIILELKSSTFTPDQCKRWIQSTAWLMFAGVVVSEFILTMRTAAMWHRNLPVHLTFGCLIIIFLVPAIVLMHEEMSSLESFWHLIAMFTAIQAYNHIRSTTSSWVLKLYTEGLLFYAYMLAFSIINANLGFRTTS</sequence>
<dbReference type="EMBL" id="KN834804">
    <property type="protein sequence ID" value="KIK55708.1"/>
    <property type="molecule type" value="Genomic_DNA"/>
</dbReference>
<organism evidence="2 3">
    <name type="scientific">Collybiopsis luxurians FD-317 M1</name>
    <dbReference type="NCBI Taxonomy" id="944289"/>
    <lineage>
        <taxon>Eukaryota</taxon>
        <taxon>Fungi</taxon>
        <taxon>Dikarya</taxon>
        <taxon>Basidiomycota</taxon>
        <taxon>Agaricomycotina</taxon>
        <taxon>Agaricomycetes</taxon>
        <taxon>Agaricomycetidae</taxon>
        <taxon>Agaricales</taxon>
        <taxon>Marasmiineae</taxon>
        <taxon>Omphalotaceae</taxon>
        <taxon>Collybiopsis</taxon>
        <taxon>Collybiopsis luxurians</taxon>
    </lineage>
</organism>
<evidence type="ECO:0000313" key="2">
    <source>
        <dbReference type="EMBL" id="KIK55708.1"/>
    </source>
</evidence>
<protein>
    <submittedName>
        <fullName evidence="2">Uncharacterized protein</fullName>
    </submittedName>
</protein>
<feature type="transmembrane region" description="Helical" evidence="1">
    <location>
        <begin position="63"/>
        <end position="82"/>
    </location>
</feature>
<keyword evidence="1" id="KW-1133">Transmembrane helix</keyword>
<keyword evidence="1" id="KW-0812">Transmembrane</keyword>
<feature type="transmembrane region" description="Helical" evidence="1">
    <location>
        <begin position="157"/>
        <end position="175"/>
    </location>
</feature>